<accession>A0ABP7UQ40</accession>
<gene>
    <name evidence="2" type="ORF">GCM10022388_14250</name>
</gene>
<keyword evidence="3" id="KW-1185">Reference proteome</keyword>
<name>A0ABP7UQ40_9FLAO</name>
<comment type="caution">
    <text evidence="2">The sequence shown here is derived from an EMBL/GenBank/DDBJ whole genome shotgun (WGS) entry which is preliminary data.</text>
</comment>
<reference evidence="3" key="1">
    <citation type="journal article" date="2019" name="Int. J. Syst. Evol. Microbiol.">
        <title>The Global Catalogue of Microorganisms (GCM) 10K type strain sequencing project: providing services to taxonomists for standard genome sequencing and annotation.</title>
        <authorList>
            <consortium name="The Broad Institute Genomics Platform"/>
            <consortium name="The Broad Institute Genome Sequencing Center for Infectious Disease"/>
            <person name="Wu L."/>
            <person name="Ma J."/>
        </authorList>
    </citation>
    <scope>NUCLEOTIDE SEQUENCE [LARGE SCALE GENOMIC DNA]</scope>
    <source>
        <strain evidence="3">JCM 17068</strain>
    </source>
</reference>
<dbReference type="Pfam" id="PF26622">
    <property type="entry name" value="DUF8199"/>
    <property type="match status" value="1"/>
</dbReference>
<keyword evidence="1" id="KW-0732">Signal</keyword>
<dbReference type="NCBIfam" id="NF047658">
    <property type="entry name" value="HYC_CC_PP"/>
    <property type="match status" value="1"/>
</dbReference>
<feature type="signal peptide" evidence="1">
    <location>
        <begin position="1"/>
        <end position="23"/>
    </location>
</feature>
<organism evidence="2 3">
    <name type="scientific">Flavobacterium chungnamense</name>
    <dbReference type="NCBI Taxonomy" id="706182"/>
    <lineage>
        <taxon>Bacteria</taxon>
        <taxon>Pseudomonadati</taxon>
        <taxon>Bacteroidota</taxon>
        <taxon>Flavobacteriia</taxon>
        <taxon>Flavobacteriales</taxon>
        <taxon>Flavobacteriaceae</taxon>
        <taxon>Flavobacterium</taxon>
    </lineage>
</organism>
<dbReference type="Proteomes" id="UP001500426">
    <property type="component" value="Unassembled WGS sequence"/>
</dbReference>
<proteinExistence type="predicted"/>
<evidence type="ECO:0000256" key="1">
    <source>
        <dbReference type="SAM" id="SignalP"/>
    </source>
</evidence>
<dbReference type="EMBL" id="BAABCS010000015">
    <property type="protein sequence ID" value="GAA4049478.1"/>
    <property type="molecule type" value="Genomic_DNA"/>
</dbReference>
<protein>
    <submittedName>
        <fullName evidence="2">Uncharacterized protein</fullName>
    </submittedName>
</protein>
<evidence type="ECO:0000313" key="2">
    <source>
        <dbReference type="EMBL" id="GAA4049478.1"/>
    </source>
</evidence>
<feature type="chain" id="PRO_5046965547" evidence="1">
    <location>
        <begin position="24"/>
        <end position="139"/>
    </location>
</feature>
<evidence type="ECO:0000313" key="3">
    <source>
        <dbReference type="Proteomes" id="UP001500426"/>
    </source>
</evidence>
<dbReference type="InterPro" id="IPR058060">
    <property type="entry name" value="HYC_CC_PP"/>
</dbReference>
<dbReference type="InterPro" id="IPR058512">
    <property type="entry name" value="DUF8199"/>
</dbReference>
<dbReference type="RefSeq" id="WP_345092798.1">
    <property type="nucleotide sequence ID" value="NZ_BAABCS010000015.1"/>
</dbReference>
<sequence length="139" mass="16131">MQIKKNIALLLAFFVLISNSGLAFNVHYCGEKIAAISSVFSDEEVCEMPVKKEKSCCAKKEVTHKKCCSDKEVNLKDNSEKFAFKSISFDFDMFFYTTSFKQIYFDSVERSIESQYLTYYCDSNAPPLYQLYCQYTFYA</sequence>